<dbReference type="SMART" id="SM00421">
    <property type="entry name" value="HTH_LUXR"/>
    <property type="match status" value="1"/>
</dbReference>
<dbReference type="GO" id="GO:0006355">
    <property type="term" value="P:regulation of DNA-templated transcription"/>
    <property type="evidence" value="ECO:0007669"/>
    <property type="project" value="InterPro"/>
</dbReference>
<dbReference type="InterPro" id="IPR000792">
    <property type="entry name" value="Tscrpt_reg_LuxR_C"/>
</dbReference>
<sequence length="68" mass="7766">MVEACELSEREKQILDALIRGMSTKELALSLHISAYTVQDHIKSIFVKTGVSSRRDLVWRLFSRFGVV</sequence>
<feature type="domain" description="HTH luxR-type" evidence="4">
    <location>
        <begin position="1"/>
        <end position="65"/>
    </location>
</feature>
<evidence type="ECO:0000256" key="2">
    <source>
        <dbReference type="ARBA" id="ARBA00023125"/>
    </source>
</evidence>
<keyword evidence="3" id="KW-0804">Transcription</keyword>
<dbReference type="SUPFAM" id="SSF46894">
    <property type="entry name" value="C-terminal effector domain of the bipartite response regulators"/>
    <property type="match status" value="1"/>
</dbReference>
<evidence type="ECO:0000313" key="6">
    <source>
        <dbReference type="Proteomes" id="UP000028123"/>
    </source>
</evidence>
<dbReference type="Proteomes" id="UP000028123">
    <property type="component" value="Unassembled WGS sequence"/>
</dbReference>
<dbReference type="PRINTS" id="PR00038">
    <property type="entry name" value="HTHLUXR"/>
</dbReference>
<dbReference type="PROSITE" id="PS50043">
    <property type="entry name" value="HTH_LUXR_2"/>
    <property type="match status" value="1"/>
</dbReference>
<dbReference type="CDD" id="cd06170">
    <property type="entry name" value="LuxR_C_like"/>
    <property type="match status" value="1"/>
</dbReference>
<dbReference type="EMBL" id="JNVM01000024">
    <property type="protein sequence ID" value="KEQ23144.1"/>
    <property type="molecule type" value="Genomic_DNA"/>
</dbReference>
<dbReference type="PANTHER" id="PTHR44688:SF16">
    <property type="entry name" value="DNA-BINDING TRANSCRIPTIONAL ACTIVATOR DEVR_DOSR"/>
    <property type="match status" value="1"/>
</dbReference>
<protein>
    <recommendedName>
        <fullName evidence="4">HTH luxR-type domain-containing protein</fullName>
    </recommendedName>
</protein>
<name>A0A081NXH1_9BACL</name>
<evidence type="ECO:0000259" key="4">
    <source>
        <dbReference type="PROSITE" id="PS50043"/>
    </source>
</evidence>
<dbReference type="Pfam" id="PF00196">
    <property type="entry name" value="GerE"/>
    <property type="match status" value="1"/>
</dbReference>
<keyword evidence="2" id="KW-0238">DNA-binding</keyword>
<keyword evidence="6" id="KW-1185">Reference proteome</keyword>
<evidence type="ECO:0000256" key="3">
    <source>
        <dbReference type="ARBA" id="ARBA00023163"/>
    </source>
</evidence>
<evidence type="ECO:0000256" key="1">
    <source>
        <dbReference type="ARBA" id="ARBA00023015"/>
    </source>
</evidence>
<keyword evidence="1" id="KW-0805">Transcription regulation</keyword>
<reference evidence="5 6" key="1">
    <citation type="submission" date="2014-06" db="EMBL/GenBank/DDBJ databases">
        <title>Draft genome sequence of Paenibacillus sp. MSt1.</title>
        <authorList>
            <person name="Aw Y.K."/>
            <person name="Ong K.S."/>
            <person name="Gan H.M."/>
            <person name="Lee S.M."/>
        </authorList>
    </citation>
    <scope>NUCLEOTIDE SEQUENCE [LARGE SCALE GENOMIC DNA]</scope>
    <source>
        <strain evidence="5 6">MSt1</strain>
    </source>
</reference>
<gene>
    <name evidence="5" type="ORF">ET33_17370</name>
</gene>
<evidence type="ECO:0000313" key="5">
    <source>
        <dbReference type="EMBL" id="KEQ23144.1"/>
    </source>
</evidence>
<dbReference type="GO" id="GO:0003677">
    <property type="term" value="F:DNA binding"/>
    <property type="evidence" value="ECO:0007669"/>
    <property type="project" value="UniProtKB-KW"/>
</dbReference>
<dbReference type="InterPro" id="IPR016032">
    <property type="entry name" value="Sig_transdc_resp-reg_C-effctor"/>
</dbReference>
<dbReference type="InterPro" id="IPR036388">
    <property type="entry name" value="WH-like_DNA-bd_sf"/>
</dbReference>
<accession>A0A081NXH1</accession>
<organism evidence="5 6">
    <name type="scientific">Paenibacillus tyrfis</name>
    <dbReference type="NCBI Taxonomy" id="1501230"/>
    <lineage>
        <taxon>Bacteria</taxon>
        <taxon>Bacillati</taxon>
        <taxon>Bacillota</taxon>
        <taxon>Bacilli</taxon>
        <taxon>Bacillales</taxon>
        <taxon>Paenibacillaceae</taxon>
        <taxon>Paenibacillus</taxon>
    </lineage>
</organism>
<dbReference type="PANTHER" id="PTHR44688">
    <property type="entry name" value="DNA-BINDING TRANSCRIPTIONAL ACTIVATOR DEVR_DOSR"/>
    <property type="match status" value="1"/>
</dbReference>
<dbReference type="Gene3D" id="1.10.10.10">
    <property type="entry name" value="Winged helix-like DNA-binding domain superfamily/Winged helix DNA-binding domain"/>
    <property type="match status" value="1"/>
</dbReference>
<comment type="caution">
    <text evidence="5">The sequence shown here is derived from an EMBL/GenBank/DDBJ whole genome shotgun (WGS) entry which is preliminary data.</text>
</comment>
<proteinExistence type="predicted"/>
<dbReference type="RefSeq" id="WP_036689147.1">
    <property type="nucleotide sequence ID" value="NZ_JNVM01000024.1"/>
</dbReference>
<dbReference type="AlphaFoldDB" id="A0A081NXH1"/>